<sequence length="291" mass="32174">MELLSIDGRKLAIIPSNNTDIRLATSSGCCPSHDSMVLCVRQNKLLKVGIKECMEGQWTVQRQAQHSFASIACDQAIEQTVNRDTKSTRGLRGISLNRGAVRRWLLAQPDRAAISQKCQEMASISSNTRMPKTLDKTRKEADEQSVQNILSPIDSMINPFTHDSEELVSLSSGLVASTDVKSDLLKAENRGEEAAVSYMKECVIDKDKTIFDTLKGMKLKNFGDVQKRPSKSSKLNLLKHDKNMFSRLLVAIKSRNINLQEVLKFSLGSISYSLASADGSLAKTDKAVLLK</sequence>
<organism evidence="1 2">
    <name type="scientific">Paramuricea clavata</name>
    <name type="common">Red gorgonian</name>
    <name type="synonym">Violescent sea-whip</name>
    <dbReference type="NCBI Taxonomy" id="317549"/>
    <lineage>
        <taxon>Eukaryota</taxon>
        <taxon>Metazoa</taxon>
        <taxon>Cnidaria</taxon>
        <taxon>Anthozoa</taxon>
        <taxon>Octocorallia</taxon>
        <taxon>Malacalcyonacea</taxon>
        <taxon>Plexauridae</taxon>
        <taxon>Paramuricea</taxon>
    </lineage>
</organism>
<keyword evidence="2" id="KW-1185">Reference proteome</keyword>
<proteinExistence type="predicted"/>
<gene>
    <name evidence="1" type="ORF">PACLA_8A031209</name>
</gene>
<dbReference type="PANTHER" id="PTHR47018">
    <property type="entry name" value="CXC DOMAIN-CONTAINING PROTEIN-RELATED"/>
    <property type="match status" value="1"/>
</dbReference>
<reference evidence="1" key="1">
    <citation type="submission" date="2020-04" db="EMBL/GenBank/DDBJ databases">
        <authorList>
            <person name="Alioto T."/>
            <person name="Alioto T."/>
            <person name="Gomez Garrido J."/>
        </authorList>
    </citation>
    <scope>NUCLEOTIDE SEQUENCE</scope>
    <source>
        <strain evidence="1">A484AB</strain>
    </source>
</reference>
<protein>
    <submittedName>
        <fullName evidence="1">Uncharacterized protein</fullName>
    </submittedName>
</protein>
<evidence type="ECO:0000313" key="2">
    <source>
        <dbReference type="Proteomes" id="UP001152795"/>
    </source>
</evidence>
<accession>A0A6S7K008</accession>
<evidence type="ECO:0000313" key="1">
    <source>
        <dbReference type="EMBL" id="CAB4036701.1"/>
    </source>
</evidence>
<name>A0A6S7K008_PARCT</name>
<dbReference type="AlphaFoldDB" id="A0A6S7K008"/>
<dbReference type="Proteomes" id="UP001152795">
    <property type="component" value="Unassembled WGS sequence"/>
</dbReference>
<dbReference type="EMBL" id="CACRXK020022314">
    <property type="protein sequence ID" value="CAB4036701.1"/>
    <property type="molecule type" value="Genomic_DNA"/>
</dbReference>
<dbReference type="PANTHER" id="PTHR47018:SF3">
    <property type="entry name" value="MYCBP-ASSOCIATED PROTEIN"/>
    <property type="match status" value="1"/>
</dbReference>
<comment type="caution">
    <text evidence="1">The sequence shown here is derived from an EMBL/GenBank/DDBJ whole genome shotgun (WGS) entry which is preliminary data.</text>
</comment>
<dbReference type="OrthoDB" id="6159292at2759"/>